<evidence type="ECO:0000313" key="2">
    <source>
        <dbReference type="EMBL" id="MBB1122507.1"/>
    </source>
</evidence>
<dbReference type="Proteomes" id="UP000518316">
    <property type="component" value="Unassembled WGS sequence"/>
</dbReference>
<evidence type="ECO:0000313" key="3">
    <source>
        <dbReference type="Proteomes" id="UP000518316"/>
    </source>
</evidence>
<proteinExistence type="predicted"/>
<keyword evidence="3" id="KW-1185">Reference proteome</keyword>
<protein>
    <submittedName>
        <fullName evidence="1">Uncharacterized protein</fullName>
    </submittedName>
</protein>
<comment type="caution">
    <text evidence="1">The sequence shown here is derived from an EMBL/GenBank/DDBJ whole genome shotgun (WGS) entry which is preliminary data.</text>
</comment>
<name>A0A7W3Y9K1_9LACO</name>
<accession>A0A7W3Y9K1</accession>
<dbReference type="AlphaFoldDB" id="A0A7W3Y9K1"/>
<evidence type="ECO:0000313" key="4">
    <source>
        <dbReference type="Proteomes" id="UP000547628"/>
    </source>
</evidence>
<dbReference type="EMBL" id="JACIVD010000044">
    <property type="protein sequence ID" value="MBB1122507.1"/>
    <property type="molecule type" value="Genomic_DNA"/>
</dbReference>
<reference evidence="3 4" key="1">
    <citation type="submission" date="2020-07" db="EMBL/GenBank/DDBJ databases">
        <title>Description of Limosilactobacillus balticus sp. nov., Limosilactobacillus agrestis sp. nov., Limosilactobacillus albertensis sp. nov., Limosilactobacillus rudii sp. nov., Limosilactobacillus fastidiosus sp. nov., five novel Limosilactobacillus species isolated from the vertebrate gastrointestinal tract, and proposal of 6 subspecies of Limosilactobacillus reuteri adapted to the gastrointestinal tract of specific vertebrate hosts.</title>
        <authorList>
            <person name="Li F."/>
            <person name="Cheng C."/>
            <person name="Zheng J."/>
            <person name="Quevedo R.M."/>
            <person name="Li J."/>
            <person name="Roos S."/>
            <person name="Gaenzle M.G."/>
            <person name="Walter J."/>
        </authorList>
    </citation>
    <scope>NUCLEOTIDE SEQUENCE [LARGE SCALE GENOMIC DNA]</scope>
    <source>
        <strain evidence="2 4">Lr3000</strain>
        <strain evidence="1 3">RRLNB_1_1</strain>
    </source>
</reference>
<dbReference type="RefSeq" id="WP_153710979.1">
    <property type="nucleotide sequence ID" value="NZ_JACIVC010000069.1"/>
</dbReference>
<organism evidence="1 3">
    <name type="scientific">Limosilactobacillus albertensis</name>
    <dbReference type="NCBI Taxonomy" id="2759752"/>
    <lineage>
        <taxon>Bacteria</taxon>
        <taxon>Bacillati</taxon>
        <taxon>Bacillota</taxon>
        <taxon>Bacilli</taxon>
        <taxon>Lactobacillales</taxon>
        <taxon>Lactobacillaceae</taxon>
        <taxon>Limosilactobacillus</taxon>
    </lineage>
</organism>
<sequence length="60" mass="7469">MKRKNLINENKTIVFEITYKNPILLLMKKSKKIKDRFFIKEENSRKFQTKNFEIKCFRKK</sequence>
<gene>
    <name evidence="1" type="ORF">H5S40_10485</name>
    <name evidence="2" type="ORF">H5S41_00805</name>
</gene>
<dbReference type="EMBL" id="JACIVC010000069">
    <property type="protein sequence ID" value="MBB1070572.1"/>
    <property type="molecule type" value="Genomic_DNA"/>
</dbReference>
<evidence type="ECO:0000313" key="1">
    <source>
        <dbReference type="EMBL" id="MBB1070572.1"/>
    </source>
</evidence>
<dbReference type="Proteomes" id="UP000547628">
    <property type="component" value="Unassembled WGS sequence"/>
</dbReference>